<dbReference type="EMBL" id="JACIUV010000005">
    <property type="protein sequence ID" value="MBB1117800.1"/>
    <property type="molecule type" value="Genomic_DNA"/>
</dbReference>
<organism evidence="3 4">
    <name type="scientific">Stenotrophomonas koreensis</name>
    <dbReference type="NCBI Taxonomy" id="266128"/>
    <lineage>
        <taxon>Bacteria</taxon>
        <taxon>Pseudomonadati</taxon>
        <taxon>Pseudomonadota</taxon>
        <taxon>Gammaproteobacteria</taxon>
        <taxon>Lysobacterales</taxon>
        <taxon>Lysobacteraceae</taxon>
        <taxon>Stenotrophomonas</taxon>
    </lineage>
</organism>
<dbReference type="Proteomes" id="UP000550609">
    <property type="component" value="Unassembled WGS sequence"/>
</dbReference>
<evidence type="ECO:0000256" key="1">
    <source>
        <dbReference type="SAM" id="Phobius"/>
    </source>
</evidence>
<protein>
    <submittedName>
        <fullName evidence="3">BatD family protein</fullName>
    </submittedName>
</protein>
<feature type="transmembrane region" description="Helical" evidence="1">
    <location>
        <begin position="419"/>
        <end position="439"/>
    </location>
</feature>
<keyword evidence="1" id="KW-1133">Transmembrane helix</keyword>
<gene>
    <name evidence="3" type="ORF">H4O09_12135</name>
</gene>
<name>A0A7W3YVQ4_9GAMM</name>
<proteinExistence type="predicted"/>
<dbReference type="PANTHER" id="PTHR40940:SF1">
    <property type="entry name" value="PROTEIN BATD"/>
    <property type="match status" value="1"/>
</dbReference>
<reference evidence="3 4" key="1">
    <citation type="submission" date="2020-08" db="EMBL/GenBank/DDBJ databases">
        <title>Stenotrophomonas sp. W1S232.</title>
        <authorList>
            <person name="Deng Y."/>
        </authorList>
    </citation>
    <scope>NUCLEOTIDE SEQUENCE [LARGE SCALE GENOMIC DNA]</scope>
    <source>
        <strain evidence="3 4">W1S232</strain>
    </source>
</reference>
<evidence type="ECO:0000256" key="2">
    <source>
        <dbReference type="SAM" id="SignalP"/>
    </source>
</evidence>
<evidence type="ECO:0000313" key="3">
    <source>
        <dbReference type="EMBL" id="MBB1117800.1"/>
    </source>
</evidence>
<sequence length="559" mass="60637">MAALRSAGLLLWLLLCLCAWPAASAQSLLQAELDRQQLQLGEVATLTIRSDRADQTPDYAPLERDFLIYAPNLRRYSELRDGRFITRVEYVLGIQPRRAGTLQVPALRVGSQQTAPLWLEVRDNPGHGQAGQPAGTAPPLSFIRTRVDGPQPWAHQSVGVVVALYYATQLAGGELIQPAPAHAGLQQVGQDRVDQALVEGVHYNVVERRYLLLTERSGPLQLPPARFRGRAVGAGRGQLLAAEQDPPLQLQVQARPAEVPEPWLPVHDLQLEWQQVPSTVEAGRGVELVLEARLDGASRAQLDNLPLPAAGPGYRLYPQATEVEESFPAERPQLLLRRRMVLVAEQPGTLQLPAVELAWWQVPDGQRRRSVQPAIQLQVVAASAAAAAPASDKASMPPSAAVDFPASAVPAPAVARQTWWWLLAAAALLSGLLLLWWWYRRQRLPVADPAAAVAVPSLAALQAQLEHGGLQEIIDTLAAMAGVAGRQALLAALAQPQQRQALLEAEQAWWAAAGGDRVGARANLRRHFRQGPVWQARPAPLAAHDPLPALYPGQRPPSA</sequence>
<keyword evidence="1" id="KW-0472">Membrane</keyword>
<dbReference type="RefSeq" id="WP_182622776.1">
    <property type="nucleotide sequence ID" value="NZ_JACIUV010000005.1"/>
</dbReference>
<keyword evidence="1" id="KW-0812">Transmembrane</keyword>
<feature type="chain" id="PRO_5031499361" evidence="2">
    <location>
        <begin position="26"/>
        <end position="559"/>
    </location>
</feature>
<comment type="caution">
    <text evidence="3">The sequence shown here is derived from an EMBL/GenBank/DDBJ whole genome shotgun (WGS) entry which is preliminary data.</text>
</comment>
<dbReference type="Pfam" id="PF13584">
    <property type="entry name" value="BatD"/>
    <property type="match status" value="1"/>
</dbReference>
<feature type="signal peptide" evidence="2">
    <location>
        <begin position="1"/>
        <end position="25"/>
    </location>
</feature>
<accession>A0A7W3YVQ4</accession>
<evidence type="ECO:0000313" key="4">
    <source>
        <dbReference type="Proteomes" id="UP000550609"/>
    </source>
</evidence>
<keyword evidence="2" id="KW-0732">Signal</keyword>
<dbReference type="PANTHER" id="PTHR40940">
    <property type="entry name" value="PROTEIN BATD-RELATED"/>
    <property type="match status" value="1"/>
</dbReference>
<dbReference type="AlphaFoldDB" id="A0A7W3YVQ4"/>
<dbReference type="InterPro" id="IPR025738">
    <property type="entry name" value="BatD"/>
</dbReference>